<evidence type="ECO:0000256" key="1">
    <source>
        <dbReference type="SAM" id="MobiDB-lite"/>
    </source>
</evidence>
<keyword evidence="2" id="KW-0472">Membrane</keyword>
<accession>A0ABW6T1K0</accession>
<feature type="region of interest" description="Disordered" evidence="1">
    <location>
        <begin position="1"/>
        <end position="52"/>
    </location>
</feature>
<feature type="compositionally biased region" description="Low complexity" evidence="1">
    <location>
        <begin position="1"/>
        <end position="22"/>
    </location>
</feature>
<dbReference type="RefSeq" id="WP_387416298.1">
    <property type="nucleotide sequence ID" value="NZ_JBIASD010000026.1"/>
</dbReference>
<gene>
    <name evidence="3" type="ORF">ACFYXI_31060</name>
</gene>
<feature type="region of interest" description="Disordered" evidence="1">
    <location>
        <begin position="81"/>
        <end position="105"/>
    </location>
</feature>
<keyword evidence="4" id="KW-1185">Reference proteome</keyword>
<dbReference type="EMBL" id="JBIASD010000026">
    <property type="protein sequence ID" value="MFF3670034.1"/>
    <property type="molecule type" value="Genomic_DNA"/>
</dbReference>
<evidence type="ECO:0008006" key="5">
    <source>
        <dbReference type="Google" id="ProtNLM"/>
    </source>
</evidence>
<feature type="compositionally biased region" description="Pro residues" evidence="1">
    <location>
        <begin position="23"/>
        <end position="45"/>
    </location>
</feature>
<evidence type="ECO:0000313" key="4">
    <source>
        <dbReference type="Proteomes" id="UP001602013"/>
    </source>
</evidence>
<reference evidence="3 4" key="1">
    <citation type="submission" date="2024-10" db="EMBL/GenBank/DDBJ databases">
        <title>The Natural Products Discovery Center: Release of the First 8490 Sequenced Strains for Exploring Actinobacteria Biosynthetic Diversity.</title>
        <authorList>
            <person name="Kalkreuter E."/>
            <person name="Kautsar S.A."/>
            <person name="Yang D."/>
            <person name="Bader C.D."/>
            <person name="Teijaro C.N."/>
            <person name="Fluegel L."/>
            <person name="Davis C.M."/>
            <person name="Simpson J.R."/>
            <person name="Lauterbach L."/>
            <person name="Steele A.D."/>
            <person name="Gui C."/>
            <person name="Meng S."/>
            <person name="Li G."/>
            <person name="Viehrig K."/>
            <person name="Ye F."/>
            <person name="Su P."/>
            <person name="Kiefer A.F."/>
            <person name="Nichols A."/>
            <person name="Cepeda A.J."/>
            <person name="Yan W."/>
            <person name="Fan B."/>
            <person name="Jiang Y."/>
            <person name="Adhikari A."/>
            <person name="Zheng C.-J."/>
            <person name="Schuster L."/>
            <person name="Cowan T.M."/>
            <person name="Smanski M.J."/>
            <person name="Chevrette M.G."/>
            <person name="De Carvalho L.P.S."/>
            <person name="Shen B."/>
        </authorList>
    </citation>
    <scope>NUCLEOTIDE SEQUENCE [LARGE SCALE GENOMIC DNA]</scope>
    <source>
        <strain evidence="3 4">NPDC002173</strain>
    </source>
</reference>
<evidence type="ECO:0000256" key="2">
    <source>
        <dbReference type="SAM" id="Phobius"/>
    </source>
</evidence>
<keyword evidence="2" id="KW-1133">Transmembrane helix</keyword>
<dbReference type="Proteomes" id="UP001602013">
    <property type="component" value="Unassembled WGS sequence"/>
</dbReference>
<feature type="transmembrane region" description="Helical" evidence="2">
    <location>
        <begin position="57"/>
        <end position="78"/>
    </location>
</feature>
<name>A0ABW6T1K0_9ACTN</name>
<keyword evidence="2" id="KW-0812">Transmembrane</keyword>
<evidence type="ECO:0000313" key="3">
    <source>
        <dbReference type="EMBL" id="MFF3670034.1"/>
    </source>
</evidence>
<comment type="caution">
    <text evidence="3">The sequence shown here is derived from an EMBL/GenBank/DDBJ whole genome shotgun (WGS) entry which is preliminary data.</text>
</comment>
<proteinExistence type="predicted"/>
<organism evidence="3 4">
    <name type="scientific">Microtetraspora malaysiensis</name>
    <dbReference type="NCBI Taxonomy" id="161358"/>
    <lineage>
        <taxon>Bacteria</taxon>
        <taxon>Bacillati</taxon>
        <taxon>Actinomycetota</taxon>
        <taxon>Actinomycetes</taxon>
        <taxon>Streptosporangiales</taxon>
        <taxon>Streptosporangiaceae</taxon>
        <taxon>Microtetraspora</taxon>
    </lineage>
</organism>
<sequence length="184" mass="19530">MHQTPGYQQPYDPPQQWHQQAPQPQPHSPMQPPTPTPTPPPPTPPTSRRKPSSKMPLLIVIAVVVVAAIVGAIVFLTGGEDSASEAKPAKSGAAAPTAEDLPSPTSAQRAVYLAALREISPELAENEDRAIRQGGLVCQRVRKPEDGGMSLPQFTVAELSKGGGAITRVQAFKVIIAVKAWCKP</sequence>
<protein>
    <recommendedName>
        <fullName evidence="5">DUF732 domain-containing protein</fullName>
    </recommendedName>
</protein>